<comment type="caution">
    <text evidence="1">The sequence shown here is derived from an EMBL/GenBank/DDBJ whole genome shotgun (WGS) entry which is preliminary data.</text>
</comment>
<sequence>MRIGRLRGVSGDQHGVAIRRRLGHVLRGNHAAGPGLVVHHHRLLGLGGDRLTQGTRQQIGGAARRKRHDEGDGLGGIVRRLRLRAPPQRQRADGQRHQVAPRRLELLVLHALCLLGG</sequence>
<protein>
    <submittedName>
        <fullName evidence="1">Uncharacterized protein</fullName>
    </submittedName>
</protein>
<dbReference type="EMBL" id="VSSQ01064043">
    <property type="protein sequence ID" value="MPN17017.1"/>
    <property type="molecule type" value="Genomic_DNA"/>
</dbReference>
<reference evidence="1" key="1">
    <citation type="submission" date="2019-08" db="EMBL/GenBank/DDBJ databases">
        <authorList>
            <person name="Kucharzyk K."/>
            <person name="Murdoch R.W."/>
            <person name="Higgins S."/>
            <person name="Loffler F."/>
        </authorList>
    </citation>
    <scope>NUCLEOTIDE SEQUENCE</scope>
</reference>
<proteinExistence type="predicted"/>
<gene>
    <name evidence="1" type="ORF">SDC9_164366</name>
</gene>
<dbReference type="AlphaFoldDB" id="A0A645FRG4"/>
<name>A0A645FRG4_9ZZZZ</name>
<organism evidence="1">
    <name type="scientific">bioreactor metagenome</name>
    <dbReference type="NCBI Taxonomy" id="1076179"/>
    <lineage>
        <taxon>unclassified sequences</taxon>
        <taxon>metagenomes</taxon>
        <taxon>ecological metagenomes</taxon>
    </lineage>
</organism>
<accession>A0A645FRG4</accession>
<evidence type="ECO:0000313" key="1">
    <source>
        <dbReference type="EMBL" id="MPN17017.1"/>
    </source>
</evidence>